<keyword evidence="2" id="KW-1185">Reference proteome</keyword>
<organism evidence="1 2">
    <name type="scientific">Azospirillum rugosum</name>
    <dbReference type="NCBI Taxonomy" id="416170"/>
    <lineage>
        <taxon>Bacteria</taxon>
        <taxon>Pseudomonadati</taxon>
        <taxon>Pseudomonadota</taxon>
        <taxon>Alphaproteobacteria</taxon>
        <taxon>Rhodospirillales</taxon>
        <taxon>Azospirillaceae</taxon>
        <taxon>Azospirillum</taxon>
    </lineage>
</organism>
<dbReference type="EMBL" id="JAGINP010000008">
    <property type="protein sequence ID" value="MBP2292878.1"/>
    <property type="molecule type" value="Genomic_DNA"/>
</dbReference>
<evidence type="ECO:0000313" key="1">
    <source>
        <dbReference type="EMBL" id="MBP2292878.1"/>
    </source>
</evidence>
<evidence type="ECO:0000313" key="2">
    <source>
        <dbReference type="Proteomes" id="UP000781958"/>
    </source>
</evidence>
<sequence length="123" mass="13658">MSEETTRHVSVRLSIARYGRAGWTWTMLLTSEDDDTCTAAAEFRSGEDGRGTWMRMIGDRDWTMITAPEDRSYPTDEEEAHREIAQVCAHAAAQFVGQGQQDGWPRATADAFDLARAPTVGSC</sequence>
<gene>
    <name evidence="1" type="ORF">J2851_002659</name>
</gene>
<dbReference type="Proteomes" id="UP000781958">
    <property type="component" value="Unassembled WGS sequence"/>
</dbReference>
<accession>A0ABS4SJX7</accession>
<name>A0ABS4SJX7_9PROT</name>
<proteinExistence type="predicted"/>
<dbReference type="RefSeq" id="WP_209766734.1">
    <property type="nucleotide sequence ID" value="NZ_JAGINP010000008.1"/>
</dbReference>
<comment type="caution">
    <text evidence="1">The sequence shown here is derived from an EMBL/GenBank/DDBJ whole genome shotgun (WGS) entry which is preliminary data.</text>
</comment>
<reference evidence="1 2" key="1">
    <citation type="submission" date="2021-03" db="EMBL/GenBank/DDBJ databases">
        <title>Genomic Encyclopedia of Type Strains, Phase III (KMG-III): the genomes of soil and plant-associated and newly described type strains.</title>
        <authorList>
            <person name="Whitman W."/>
        </authorList>
    </citation>
    <scope>NUCLEOTIDE SEQUENCE [LARGE SCALE GENOMIC DNA]</scope>
    <source>
        <strain evidence="1 2">IMMIB AFH-6</strain>
    </source>
</reference>
<protein>
    <submittedName>
        <fullName evidence="1">Chromosome condensin MukBEF MukE localization factor</fullName>
    </submittedName>
</protein>